<keyword evidence="2" id="KW-1185">Reference proteome</keyword>
<reference evidence="2" key="1">
    <citation type="journal article" date="2023" name="G3 (Bethesda)">
        <title>Genome assembly and association tests identify interacting loci associated with vigor, precocity, and sex in interspecific pistachio rootstocks.</title>
        <authorList>
            <person name="Palmer W."/>
            <person name="Jacygrad E."/>
            <person name="Sagayaradj S."/>
            <person name="Cavanaugh K."/>
            <person name="Han R."/>
            <person name="Bertier L."/>
            <person name="Beede B."/>
            <person name="Kafkas S."/>
            <person name="Golino D."/>
            <person name="Preece J."/>
            <person name="Michelmore R."/>
        </authorList>
    </citation>
    <scope>NUCLEOTIDE SEQUENCE [LARGE SCALE GENOMIC DNA]</scope>
</reference>
<sequence length="43" mass="5070">MLLICIRAIVQVTKLFKVFFELIGAFNFVAFMTTLEMVDELKW</sequence>
<proteinExistence type="predicted"/>
<dbReference type="EMBL" id="CM047900">
    <property type="protein sequence ID" value="KAJ0100151.1"/>
    <property type="molecule type" value="Genomic_DNA"/>
</dbReference>
<evidence type="ECO:0000313" key="1">
    <source>
        <dbReference type="EMBL" id="KAJ0100151.1"/>
    </source>
</evidence>
<gene>
    <name evidence="1" type="ORF">Patl1_21993</name>
</gene>
<comment type="caution">
    <text evidence="1">The sequence shown here is derived from an EMBL/GenBank/DDBJ whole genome shotgun (WGS) entry which is preliminary data.</text>
</comment>
<evidence type="ECO:0000313" key="2">
    <source>
        <dbReference type="Proteomes" id="UP001164250"/>
    </source>
</evidence>
<dbReference type="Proteomes" id="UP001164250">
    <property type="component" value="Chromosome 4"/>
</dbReference>
<organism evidence="1 2">
    <name type="scientific">Pistacia atlantica</name>
    <dbReference type="NCBI Taxonomy" id="434234"/>
    <lineage>
        <taxon>Eukaryota</taxon>
        <taxon>Viridiplantae</taxon>
        <taxon>Streptophyta</taxon>
        <taxon>Embryophyta</taxon>
        <taxon>Tracheophyta</taxon>
        <taxon>Spermatophyta</taxon>
        <taxon>Magnoliopsida</taxon>
        <taxon>eudicotyledons</taxon>
        <taxon>Gunneridae</taxon>
        <taxon>Pentapetalae</taxon>
        <taxon>rosids</taxon>
        <taxon>malvids</taxon>
        <taxon>Sapindales</taxon>
        <taxon>Anacardiaceae</taxon>
        <taxon>Pistacia</taxon>
    </lineage>
</organism>
<protein>
    <submittedName>
        <fullName evidence="1">Uncharacterized protein</fullName>
    </submittedName>
</protein>
<name>A0ACC1BMG8_9ROSI</name>
<accession>A0ACC1BMG8</accession>